<evidence type="ECO:0000256" key="3">
    <source>
        <dbReference type="ARBA" id="ARBA00012027"/>
    </source>
</evidence>
<comment type="caution">
    <text evidence="8">The sequence shown here is derived from an EMBL/GenBank/DDBJ whole genome shotgun (WGS) entry which is preliminary data.</text>
</comment>
<reference evidence="8 9" key="1">
    <citation type="submission" date="2020-02" db="EMBL/GenBank/DDBJ databases">
        <authorList>
            <person name="Kim M.K."/>
        </authorList>
    </citation>
    <scope>NUCLEOTIDE SEQUENCE [LARGE SCALE GENOMIC DNA]</scope>
    <source>
        <strain evidence="8 9">BT327</strain>
    </source>
</reference>
<dbReference type="GO" id="GO:0016891">
    <property type="term" value="F:RNA endonuclease activity producing 5'-phosphomonoesters, hydrolytic mechanism"/>
    <property type="evidence" value="ECO:0007669"/>
    <property type="project" value="TreeGrafter"/>
</dbReference>
<comment type="catalytic activity">
    <reaction evidence="1">
        <text>a 1,2-diacyl-sn-glycero-3-phosphocholine + H2O = a 1,2-diacyl-sn-glycero-3-phosphate + choline + H(+)</text>
        <dbReference type="Rhea" id="RHEA:14445"/>
        <dbReference type="ChEBI" id="CHEBI:15354"/>
        <dbReference type="ChEBI" id="CHEBI:15377"/>
        <dbReference type="ChEBI" id="CHEBI:15378"/>
        <dbReference type="ChEBI" id="CHEBI:57643"/>
        <dbReference type="ChEBI" id="CHEBI:58608"/>
        <dbReference type="EC" id="3.1.4.4"/>
    </reaction>
</comment>
<evidence type="ECO:0000256" key="1">
    <source>
        <dbReference type="ARBA" id="ARBA00000798"/>
    </source>
</evidence>
<dbReference type="Gene3D" id="3.30.870.10">
    <property type="entry name" value="Endonuclease Chain A"/>
    <property type="match status" value="1"/>
</dbReference>
<dbReference type="GO" id="GO:0016042">
    <property type="term" value="P:lipid catabolic process"/>
    <property type="evidence" value="ECO:0007669"/>
    <property type="project" value="UniProtKB-KW"/>
</dbReference>
<dbReference type="InterPro" id="IPR001736">
    <property type="entry name" value="PLipase_D/transphosphatidylase"/>
</dbReference>
<evidence type="ECO:0000313" key="9">
    <source>
        <dbReference type="Proteomes" id="UP000474777"/>
    </source>
</evidence>
<gene>
    <name evidence="8" type="ORF">GXP69_17600</name>
</gene>
<dbReference type="SUPFAM" id="SSF56024">
    <property type="entry name" value="Phospholipase D/nuclease"/>
    <property type="match status" value="1"/>
</dbReference>
<dbReference type="Proteomes" id="UP000474777">
    <property type="component" value="Unassembled WGS sequence"/>
</dbReference>
<dbReference type="InterPro" id="IPR025202">
    <property type="entry name" value="PLD-like_dom"/>
</dbReference>
<dbReference type="PANTHER" id="PTHR43856">
    <property type="entry name" value="CARDIOLIPIN HYDROLASE"/>
    <property type="match status" value="1"/>
</dbReference>
<dbReference type="EMBL" id="JAAGWD010000010">
    <property type="protein sequence ID" value="NEM99516.1"/>
    <property type="molecule type" value="Genomic_DNA"/>
</dbReference>
<feature type="domain" description="PLD phosphodiesterase" evidence="7">
    <location>
        <begin position="92"/>
        <end position="119"/>
    </location>
</feature>
<proteinExistence type="inferred from homology"/>
<evidence type="ECO:0000256" key="6">
    <source>
        <dbReference type="ARBA" id="ARBA00023098"/>
    </source>
</evidence>
<dbReference type="GO" id="GO:0004630">
    <property type="term" value="F:phospholipase D activity"/>
    <property type="evidence" value="ECO:0007669"/>
    <property type="project" value="UniProtKB-EC"/>
</dbReference>
<evidence type="ECO:0000256" key="4">
    <source>
        <dbReference type="ARBA" id="ARBA00022801"/>
    </source>
</evidence>
<protein>
    <recommendedName>
        <fullName evidence="3">phospholipase D</fullName>
        <ecNumber evidence="3">3.1.4.4</ecNumber>
    </recommendedName>
</protein>
<evidence type="ECO:0000256" key="5">
    <source>
        <dbReference type="ARBA" id="ARBA00022963"/>
    </source>
</evidence>
<evidence type="ECO:0000313" key="8">
    <source>
        <dbReference type="EMBL" id="NEM99516.1"/>
    </source>
</evidence>
<dbReference type="Pfam" id="PF13091">
    <property type="entry name" value="PLDc_2"/>
    <property type="match status" value="1"/>
</dbReference>
<evidence type="ECO:0000259" key="7">
    <source>
        <dbReference type="PROSITE" id="PS50035"/>
    </source>
</evidence>
<dbReference type="CDD" id="cd09171">
    <property type="entry name" value="PLDc_vPLD6_like"/>
    <property type="match status" value="1"/>
</dbReference>
<dbReference type="InterPro" id="IPR051406">
    <property type="entry name" value="PLD_domain"/>
</dbReference>
<dbReference type="EC" id="3.1.4.4" evidence="3"/>
<dbReference type="GO" id="GO:0006793">
    <property type="term" value="P:phosphorus metabolic process"/>
    <property type="evidence" value="ECO:0007669"/>
    <property type="project" value="UniProtKB-ARBA"/>
</dbReference>
<comment type="similarity">
    <text evidence="2">Belongs to the phospholipase D family.</text>
</comment>
<dbReference type="AlphaFoldDB" id="A0A6B3LYU7"/>
<keyword evidence="5" id="KW-0442">Lipid degradation</keyword>
<keyword evidence="9" id="KW-1185">Reference proteome</keyword>
<keyword evidence="4" id="KW-0378">Hydrolase</keyword>
<dbReference type="RefSeq" id="WP_163916723.1">
    <property type="nucleotide sequence ID" value="NZ_JAAGWD010000010.1"/>
</dbReference>
<sequence>MRPSQQKITSHAFFSPGEDCLNAIILAIDDAEKTMKICVFTISDDRISEAIVRAHQRGVSIKIITDNKKLHDVGSDIRELAAKGLDVRIDKTRSHMHHKFAIFDETSVLTGSYNWTRSAAMFNHENILITDNLSIVQDYSREFDRLWESMMKYSPGGKLRDEYRQYGESDE</sequence>
<organism evidence="8 9">
    <name type="scientific">Pontibacter burrus</name>
    <dbReference type="NCBI Taxonomy" id="2704466"/>
    <lineage>
        <taxon>Bacteria</taxon>
        <taxon>Pseudomonadati</taxon>
        <taxon>Bacteroidota</taxon>
        <taxon>Cytophagia</taxon>
        <taxon>Cytophagales</taxon>
        <taxon>Hymenobacteraceae</taxon>
        <taxon>Pontibacter</taxon>
    </lineage>
</organism>
<evidence type="ECO:0000256" key="2">
    <source>
        <dbReference type="ARBA" id="ARBA00008664"/>
    </source>
</evidence>
<accession>A0A6B3LYU7</accession>
<keyword evidence="6" id="KW-0443">Lipid metabolism</keyword>
<name>A0A6B3LYU7_9BACT</name>
<dbReference type="PANTHER" id="PTHR43856:SF1">
    <property type="entry name" value="MITOCHONDRIAL CARDIOLIPIN HYDROLASE"/>
    <property type="match status" value="1"/>
</dbReference>
<dbReference type="PROSITE" id="PS50035">
    <property type="entry name" value="PLD"/>
    <property type="match status" value="1"/>
</dbReference>